<dbReference type="EMBL" id="FMHU01000001">
    <property type="protein sequence ID" value="SCL15064.1"/>
    <property type="molecule type" value="Genomic_DNA"/>
</dbReference>
<sequence length="328" mass="35446">MSLIRVARTAAAPLTHLFGAGEEPLVPDGEVSVSGAGPTGVVFAGTATPDNGAYTYQMPGQSLLQSIDVTWTATVGGTTVVEHDQVEIVGGFLFTLRQARDSDATLRDTVKYPTTDLVRVRTEVEQECEWICDQAWVPRYRRVVLDGTGTPDLVLPSGGDQWRAGVHMRGVRAVRAASIAARVGQDPVPLTPTQLQALAVRPDGSLRRVDGAVWTAGDGNVVLDYEYGADAPPADLVRAALTRLRDRLNFDKKQVPDRAVSFTIQDLGTYRLSLPDAYRTGLPEVDAAYARYSRRVSDSTGPGGRAAPASRTLDYNPQYHSIFHGGRR</sequence>
<evidence type="ECO:0000313" key="1">
    <source>
        <dbReference type="EMBL" id="SCL15064.1"/>
    </source>
</evidence>
<evidence type="ECO:0000313" key="2">
    <source>
        <dbReference type="Proteomes" id="UP000198906"/>
    </source>
</evidence>
<dbReference type="RefSeq" id="WP_091453179.1">
    <property type="nucleotide sequence ID" value="NZ_FMHU01000001.1"/>
</dbReference>
<accession>A0A1C6RDM6</accession>
<organism evidence="1 2">
    <name type="scientific">Micromonospora inyonensis</name>
    <dbReference type="NCBI Taxonomy" id="47866"/>
    <lineage>
        <taxon>Bacteria</taxon>
        <taxon>Bacillati</taxon>
        <taxon>Actinomycetota</taxon>
        <taxon>Actinomycetes</taxon>
        <taxon>Micromonosporales</taxon>
        <taxon>Micromonosporaceae</taxon>
        <taxon>Micromonospora</taxon>
    </lineage>
</organism>
<protein>
    <submittedName>
        <fullName evidence="1">Uncharacterized protein</fullName>
    </submittedName>
</protein>
<proteinExistence type="predicted"/>
<dbReference type="AlphaFoldDB" id="A0A1C6RDM6"/>
<dbReference type="Proteomes" id="UP000198906">
    <property type="component" value="Unassembled WGS sequence"/>
</dbReference>
<keyword evidence="2" id="KW-1185">Reference proteome</keyword>
<name>A0A1C6RDM6_9ACTN</name>
<reference evidence="2" key="1">
    <citation type="submission" date="2016-06" db="EMBL/GenBank/DDBJ databases">
        <authorList>
            <person name="Varghese N."/>
        </authorList>
    </citation>
    <scope>NUCLEOTIDE SEQUENCE [LARGE SCALE GENOMIC DNA]</scope>
    <source>
        <strain evidence="2">DSM 46123</strain>
    </source>
</reference>
<gene>
    <name evidence="1" type="ORF">GA0074694_1037</name>
</gene>
<dbReference type="STRING" id="47866.GA0074694_1037"/>